<dbReference type="Proteomes" id="UP000054350">
    <property type="component" value="Unassembled WGS sequence"/>
</dbReference>
<dbReference type="OrthoDB" id="10255247at2759"/>
<name>A0A0L0RVK0_ALLM3</name>
<reference evidence="5 6" key="1">
    <citation type="submission" date="2009-11" db="EMBL/GenBank/DDBJ databases">
        <title>Annotation of Allomyces macrogynus ATCC 38327.</title>
        <authorList>
            <consortium name="The Broad Institute Genome Sequencing Platform"/>
            <person name="Russ C."/>
            <person name="Cuomo C."/>
            <person name="Burger G."/>
            <person name="Gray M.W."/>
            <person name="Holland P.W.H."/>
            <person name="King N."/>
            <person name="Lang F.B.F."/>
            <person name="Roger A.J."/>
            <person name="Ruiz-Trillo I."/>
            <person name="Young S.K."/>
            <person name="Zeng Q."/>
            <person name="Gargeya S."/>
            <person name="Fitzgerald M."/>
            <person name="Haas B."/>
            <person name="Abouelleil A."/>
            <person name="Alvarado L."/>
            <person name="Arachchi H.M."/>
            <person name="Berlin A."/>
            <person name="Chapman S.B."/>
            <person name="Gearin G."/>
            <person name="Goldberg J."/>
            <person name="Griggs A."/>
            <person name="Gujja S."/>
            <person name="Hansen M."/>
            <person name="Heiman D."/>
            <person name="Howarth C."/>
            <person name="Larimer J."/>
            <person name="Lui A."/>
            <person name="MacDonald P.J.P."/>
            <person name="McCowen C."/>
            <person name="Montmayeur A."/>
            <person name="Murphy C."/>
            <person name="Neiman D."/>
            <person name="Pearson M."/>
            <person name="Priest M."/>
            <person name="Roberts A."/>
            <person name="Saif S."/>
            <person name="Shea T."/>
            <person name="Sisk P."/>
            <person name="Stolte C."/>
            <person name="Sykes S."/>
            <person name="Wortman J."/>
            <person name="Nusbaum C."/>
            <person name="Birren B."/>
        </authorList>
    </citation>
    <scope>NUCLEOTIDE SEQUENCE [LARGE SCALE GENOMIC DNA]</scope>
    <source>
        <strain evidence="5 6">ATCC 38327</strain>
    </source>
</reference>
<keyword evidence="6" id="KW-1185">Reference proteome</keyword>
<feature type="compositionally biased region" description="Gly residues" evidence="3">
    <location>
        <begin position="504"/>
        <end position="519"/>
    </location>
</feature>
<dbReference type="OMA" id="VIQEWKS"/>
<dbReference type="InterPro" id="IPR049258">
    <property type="entry name" value="ODAD1_CC"/>
</dbReference>
<feature type="region of interest" description="Disordered" evidence="3">
    <location>
        <begin position="62"/>
        <end position="83"/>
    </location>
</feature>
<dbReference type="InterPro" id="IPR033192">
    <property type="entry name" value="ODAD3"/>
</dbReference>
<dbReference type="GO" id="GO:0003341">
    <property type="term" value="P:cilium movement"/>
    <property type="evidence" value="ECO:0007669"/>
    <property type="project" value="InterPro"/>
</dbReference>
<evidence type="ECO:0000256" key="3">
    <source>
        <dbReference type="SAM" id="MobiDB-lite"/>
    </source>
</evidence>
<feature type="region of interest" description="Disordered" evidence="3">
    <location>
        <begin position="490"/>
        <end position="532"/>
    </location>
</feature>
<feature type="coiled-coil region" evidence="2">
    <location>
        <begin position="295"/>
        <end position="369"/>
    </location>
</feature>
<feature type="domain" description="ODAD1 central coiled coil region" evidence="4">
    <location>
        <begin position="147"/>
        <end position="429"/>
    </location>
</feature>
<feature type="coiled-coil region" evidence="2">
    <location>
        <begin position="104"/>
        <end position="238"/>
    </location>
</feature>
<dbReference type="AlphaFoldDB" id="A0A0L0RVK0"/>
<feature type="region of interest" description="Disordered" evidence="3">
    <location>
        <begin position="544"/>
        <end position="577"/>
    </location>
</feature>
<dbReference type="STRING" id="578462.A0A0L0RVK0"/>
<reference evidence="6" key="2">
    <citation type="submission" date="2009-11" db="EMBL/GenBank/DDBJ databases">
        <title>The Genome Sequence of Allomyces macrogynus strain ATCC 38327.</title>
        <authorList>
            <consortium name="The Broad Institute Genome Sequencing Platform"/>
            <person name="Russ C."/>
            <person name="Cuomo C."/>
            <person name="Shea T."/>
            <person name="Young S.K."/>
            <person name="Zeng Q."/>
            <person name="Koehrsen M."/>
            <person name="Haas B."/>
            <person name="Borodovsky M."/>
            <person name="Guigo R."/>
            <person name="Alvarado L."/>
            <person name="Berlin A."/>
            <person name="Borenstein D."/>
            <person name="Chen Z."/>
            <person name="Engels R."/>
            <person name="Freedman E."/>
            <person name="Gellesch M."/>
            <person name="Goldberg J."/>
            <person name="Griggs A."/>
            <person name="Gujja S."/>
            <person name="Heiman D."/>
            <person name="Hepburn T."/>
            <person name="Howarth C."/>
            <person name="Jen D."/>
            <person name="Larson L."/>
            <person name="Lewis B."/>
            <person name="Mehta T."/>
            <person name="Park D."/>
            <person name="Pearson M."/>
            <person name="Roberts A."/>
            <person name="Saif S."/>
            <person name="Shenoy N."/>
            <person name="Sisk P."/>
            <person name="Stolte C."/>
            <person name="Sykes S."/>
            <person name="Walk T."/>
            <person name="White J."/>
            <person name="Yandava C."/>
            <person name="Burger G."/>
            <person name="Gray M.W."/>
            <person name="Holland P.W.H."/>
            <person name="King N."/>
            <person name="Lang F.B.F."/>
            <person name="Roger A.J."/>
            <person name="Ruiz-Trillo I."/>
            <person name="Lander E."/>
            <person name="Nusbaum C."/>
        </authorList>
    </citation>
    <scope>NUCLEOTIDE SEQUENCE [LARGE SCALE GENOMIC DNA]</scope>
    <source>
        <strain evidence="6">ATCC 38327</strain>
    </source>
</reference>
<evidence type="ECO:0000256" key="2">
    <source>
        <dbReference type="SAM" id="Coils"/>
    </source>
</evidence>
<protein>
    <recommendedName>
        <fullName evidence="4">ODAD1 central coiled coil region domain-containing protein</fullName>
    </recommendedName>
</protein>
<dbReference type="GO" id="GO:0036064">
    <property type="term" value="C:ciliary basal body"/>
    <property type="evidence" value="ECO:0007669"/>
    <property type="project" value="TreeGrafter"/>
</dbReference>
<evidence type="ECO:0000313" key="5">
    <source>
        <dbReference type="EMBL" id="KNE54101.1"/>
    </source>
</evidence>
<dbReference type="GO" id="GO:0036158">
    <property type="term" value="P:outer dynein arm assembly"/>
    <property type="evidence" value="ECO:0007669"/>
    <property type="project" value="InterPro"/>
</dbReference>
<dbReference type="VEuPathDB" id="FungiDB:AMAG_00103"/>
<accession>A0A0L0RVK0</accession>
<evidence type="ECO:0000259" key="4">
    <source>
        <dbReference type="Pfam" id="PF21773"/>
    </source>
</evidence>
<dbReference type="GO" id="GO:0035253">
    <property type="term" value="C:ciliary rootlet"/>
    <property type="evidence" value="ECO:0007669"/>
    <property type="project" value="TreeGrafter"/>
</dbReference>
<dbReference type="Pfam" id="PF21773">
    <property type="entry name" value="ODAD1_CC"/>
    <property type="match status" value="1"/>
</dbReference>
<dbReference type="PANTHER" id="PTHR46518:SF1">
    <property type="entry name" value="OUTER DYNEIN ARM-DOCKING COMPLEX SUBUNIT 3"/>
    <property type="match status" value="1"/>
</dbReference>
<dbReference type="eggNOG" id="ENOG502QR7A">
    <property type="taxonomic scope" value="Eukaryota"/>
</dbReference>
<sequence length="577" mass="63861">MLDKQALLEQDLHDLKLRFELLEGDRKAYYEQSQLSIQANKDEIVRLRNQNKELRAALAQLKKTSPADRGAGSGGSMAHPAPRAYPSTELEKLDQHINEVHKKADDMTALVRAKQTKLDALNDQLRDLEQEVAVVRATAAHSPQAHSMRHLENQLDKAVIKYHETQALRKVYEEMVRRLHEERQLFDAQLATMERTLAAKRADAAELEHMARDAHHAKDLARAELARIETQITEDRKRREKDLVAQRELVRLKLEASEKLELQLLADTNRASAAAAAAEFAAGPAGANQAAHDAADALAERVVEYEALIRHIKEATGVDDLSKVVAKFEEQRDTKARLSDLAKQHETRLAQLRAQRAQLLKELDEALVTGEQAGAAAKQAMRGMEHERELEAGKYRDVVERHERMARILADLKRGVVHLWDKIKDDKTQKTEVPDTGIVSVLEQSIGKINALLQSVEGKDIVIEGDLSAIPMHMSQHNTRVRLVPAAFESEDDDSDNGAQNGENGKGGPPGAMGAGGVLGNQNAADEDAVNTVVPDRDAIKKATMALLNARNKAKGGRKKKRGKDSKGGDDDDEVSD</sequence>
<feature type="compositionally biased region" description="Basic residues" evidence="3">
    <location>
        <begin position="552"/>
        <end position="564"/>
    </location>
</feature>
<dbReference type="PANTHER" id="PTHR46518">
    <property type="entry name" value="COILED-COIL DOMAIN-CONTAINING PROTEIN 151"/>
    <property type="match status" value="1"/>
</dbReference>
<gene>
    <name evidence="5" type="ORF">AMAG_00103</name>
</gene>
<evidence type="ECO:0000313" key="6">
    <source>
        <dbReference type="Proteomes" id="UP000054350"/>
    </source>
</evidence>
<proteinExistence type="predicted"/>
<dbReference type="EMBL" id="GG745328">
    <property type="protein sequence ID" value="KNE54101.1"/>
    <property type="molecule type" value="Genomic_DNA"/>
</dbReference>
<dbReference type="GO" id="GO:0097542">
    <property type="term" value="C:ciliary tip"/>
    <property type="evidence" value="ECO:0007669"/>
    <property type="project" value="TreeGrafter"/>
</dbReference>
<evidence type="ECO:0000256" key="1">
    <source>
        <dbReference type="ARBA" id="ARBA00023054"/>
    </source>
</evidence>
<keyword evidence="1 2" id="KW-0175">Coiled coil</keyword>
<organism evidence="5 6">
    <name type="scientific">Allomyces macrogynus (strain ATCC 38327)</name>
    <name type="common">Allomyces javanicus var. macrogynus</name>
    <dbReference type="NCBI Taxonomy" id="578462"/>
    <lineage>
        <taxon>Eukaryota</taxon>
        <taxon>Fungi</taxon>
        <taxon>Fungi incertae sedis</taxon>
        <taxon>Blastocladiomycota</taxon>
        <taxon>Blastocladiomycetes</taxon>
        <taxon>Blastocladiales</taxon>
        <taxon>Blastocladiaceae</taxon>
        <taxon>Allomyces</taxon>
    </lineage>
</organism>